<comment type="similarity">
    <text evidence="2">Belongs to the MSOX/MTOX family.</text>
</comment>
<evidence type="ECO:0000256" key="2">
    <source>
        <dbReference type="ARBA" id="ARBA00010989"/>
    </source>
</evidence>
<keyword evidence="8" id="KW-1185">Reference proteome</keyword>
<dbReference type="Gene3D" id="3.30.9.10">
    <property type="entry name" value="D-Amino Acid Oxidase, subunit A, domain 2"/>
    <property type="match status" value="1"/>
</dbReference>
<dbReference type="InterPro" id="IPR036188">
    <property type="entry name" value="FAD/NAD-bd_sf"/>
</dbReference>
<evidence type="ECO:0000256" key="5">
    <source>
        <dbReference type="ARBA" id="ARBA00023002"/>
    </source>
</evidence>
<dbReference type="PANTHER" id="PTHR10961:SF46">
    <property type="entry name" value="PEROXISOMAL SARCOSINE OXIDASE"/>
    <property type="match status" value="1"/>
</dbReference>
<dbReference type="Proteomes" id="UP001201812">
    <property type="component" value="Unassembled WGS sequence"/>
</dbReference>
<gene>
    <name evidence="7" type="ORF">DdX_16880</name>
</gene>
<feature type="domain" description="FAD dependent oxidoreductase" evidence="6">
    <location>
        <begin position="9"/>
        <end position="365"/>
    </location>
</feature>
<dbReference type="AlphaFoldDB" id="A0AAD4MSG8"/>
<evidence type="ECO:0000256" key="3">
    <source>
        <dbReference type="ARBA" id="ARBA00022630"/>
    </source>
</evidence>
<name>A0AAD4MSG8_9BILA</name>
<dbReference type="PROSITE" id="PS51257">
    <property type="entry name" value="PROKAR_LIPOPROTEIN"/>
    <property type="match status" value="1"/>
</dbReference>
<comment type="cofactor">
    <cofactor evidence="1">
        <name>FAD</name>
        <dbReference type="ChEBI" id="CHEBI:57692"/>
    </cofactor>
</comment>
<evidence type="ECO:0000313" key="7">
    <source>
        <dbReference type="EMBL" id="KAI1700159.1"/>
    </source>
</evidence>
<keyword evidence="4" id="KW-0274">FAD</keyword>
<dbReference type="Gene3D" id="3.50.50.60">
    <property type="entry name" value="FAD/NAD(P)-binding domain"/>
    <property type="match status" value="1"/>
</dbReference>
<organism evidence="7 8">
    <name type="scientific">Ditylenchus destructor</name>
    <dbReference type="NCBI Taxonomy" id="166010"/>
    <lineage>
        <taxon>Eukaryota</taxon>
        <taxon>Metazoa</taxon>
        <taxon>Ecdysozoa</taxon>
        <taxon>Nematoda</taxon>
        <taxon>Chromadorea</taxon>
        <taxon>Rhabditida</taxon>
        <taxon>Tylenchina</taxon>
        <taxon>Tylenchomorpha</taxon>
        <taxon>Sphaerularioidea</taxon>
        <taxon>Anguinidae</taxon>
        <taxon>Anguininae</taxon>
        <taxon>Ditylenchus</taxon>
    </lineage>
</organism>
<dbReference type="SUPFAM" id="SSF51905">
    <property type="entry name" value="FAD/NAD(P)-binding domain"/>
    <property type="match status" value="1"/>
</dbReference>
<keyword evidence="5" id="KW-0560">Oxidoreductase</keyword>
<comment type="caution">
    <text evidence="7">The sequence shown here is derived from an EMBL/GenBank/DDBJ whole genome shotgun (WGS) entry which is preliminary data.</text>
</comment>
<dbReference type="GO" id="GO:0033514">
    <property type="term" value="P:L-lysine catabolic process to acetyl-CoA via L-pipecolate"/>
    <property type="evidence" value="ECO:0007669"/>
    <property type="project" value="TreeGrafter"/>
</dbReference>
<dbReference type="GO" id="GO:0050031">
    <property type="term" value="F:L-pipecolate oxidase activity"/>
    <property type="evidence" value="ECO:0007669"/>
    <property type="project" value="TreeGrafter"/>
</dbReference>
<sequence>MSRDDVNFDTIVIGAGIIGSSCAYHLAKSGRKTLLLEQYALNHNMGGSHGGSRICRYTQISPIYLPLIIDAFKQWKELEKLAGEKLFIQNGLIWLDDKPNETLHKSETLKRFSVKHQILKGKQIRQLFPHLHYDDEKWSGVYEPSAGILLADKCLNAIHKQFLAIEGQIHDQERVVKINSGLNPSNETEVVTEKCIYKAKIVVVASGSWLDTLLPGLPIKVSPQLVGSYFWDIKDHAENFQAKLGSPSLIIDDGDDEIYMLPAVDYKDKIKFGVHLGVDTKNPSVREITAMPDSNVNVARRHIARYLPDVDSRNPSVQPLCIYAMTSDQTMILDKHPKFPNIFLAGPMAGTGFKFGLTIGKIMTKMVNDDVIEFDLSPFKITRKTALDVKSKI</sequence>
<dbReference type="GO" id="GO:0005777">
    <property type="term" value="C:peroxisome"/>
    <property type="evidence" value="ECO:0007669"/>
    <property type="project" value="TreeGrafter"/>
</dbReference>
<dbReference type="GO" id="GO:0050660">
    <property type="term" value="F:flavin adenine dinucleotide binding"/>
    <property type="evidence" value="ECO:0007669"/>
    <property type="project" value="InterPro"/>
</dbReference>
<dbReference type="InterPro" id="IPR006076">
    <property type="entry name" value="FAD-dep_OxRdtase"/>
</dbReference>
<evidence type="ECO:0000313" key="8">
    <source>
        <dbReference type="Proteomes" id="UP001201812"/>
    </source>
</evidence>
<keyword evidence="3" id="KW-0285">Flavoprotein</keyword>
<protein>
    <submittedName>
        <fullName evidence="7">FAD dependent oxidoreductase domain-containing protein</fullName>
    </submittedName>
</protein>
<proteinExistence type="inferred from homology"/>
<evidence type="ECO:0000259" key="6">
    <source>
        <dbReference type="Pfam" id="PF01266"/>
    </source>
</evidence>
<dbReference type="EMBL" id="JAKKPZ010000154">
    <property type="protein sequence ID" value="KAI1700159.1"/>
    <property type="molecule type" value="Genomic_DNA"/>
</dbReference>
<dbReference type="PANTHER" id="PTHR10961">
    <property type="entry name" value="PEROXISOMAL SARCOSINE OXIDASE"/>
    <property type="match status" value="1"/>
</dbReference>
<dbReference type="InterPro" id="IPR045170">
    <property type="entry name" value="MTOX"/>
</dbReference>
<accession>A0AAD4MSG8</accession>
<dbReference type="SUPFAM" id="SSF54373">
    <property type="entry name" value="FAD-linked reductases, C-terminal domain"/>
    <property type="match status" value="1"/>
</dbReference>
<evidence type="ECO:0000256" key="4">
    <source>
        <dbReference type="ARBA" id="ARBA00022827"/>
    </source>
</evidence>
<dbReference type="GO" id="GO:0008115">
    <property type="term" value="F:sarcosine oxidase activity"/>
    <property type="evidence" value="ECO:0007669"/>
    <property type="project" value="TreeGrafter"/>
</dbReference>
<dbReference type="Pfam" id="PF01266">
    <property type="entry name" value="DAO"/>
    <property type="match status" value="1"/>
</dbReference>
<evidence type="ECO:0000256" key="1">
    <source>
        <dbReference type="ARBA" id="ARBA00001974"/>
    </source>
</evidence>
<reference evidence="7" key="1">
    <citation type="submission" date="2022-01" db="EMBL/GenBank/DDBJ databases">
        <title>Genome Sequence Resource for Two Populations of Ditylenchus destructor, the Migratory Endoparasitic Phytonematode.</title>
        <authorList>
            <person name="Zhang H."/>
            <person name="Lin R."/>
            <person name="Xie B."/>
        </authorList>
    </citation>
    <scope>NUCLEOTIDE SEQUENCE</scope>
    <source>
        <strain evidence="7">BazhouSP</strain>
    </source>
</reference>